<keyword evidence="6" id="KW-0479">Metal-binding</keyword>
<dbReference type="InterPro" id="IPR036425">
    <property type="entry name" value="MoaB/Mog-like_dom_sf"/>
</dbReference>
<keyword evidence="9" id="KW-1185">Reference proteome</keyword>
<comment type="catalytic activity">
    <reaction evidence="5">
        <text>adenylyl-molybdopterin + molybdate = Mo-molybdopterin + AMP + H(+)</text>
        <dbReference type="Rhea" id="RHEA:35047"/>
        <dbReference type="ChEBI" id="CHEBI:15378"/>
        <dbReference type="ChEBI" id="CHEBI:36264"/>
        <dbReference type="ChEBI" id="CHEBI:62727"/>
        <dbReference type="ChEBI" id="CHEBI:71302"/>
        <dbReference type="ChEBI" id="CHEBI:456215"/>
        <dbReference type="EC" id="2.10.1.1"/>
    </reaction>
</comment>
<dbReference type="Gene3D" id="2.170.190.11">
    <property type="entry name" value="Molybdopterin biosynthesis moea protein, domain 3"/>
    <property type="match status" value="1"/>
</dbReference>
<dbReference type="Proteomes" id="UP001597475">
    <property type="component" value="Unassembled WGS sequence"/>
</dbReference>
<dbReference type="PANTHER" id="PTHR10192">
    <property type="entry name" value="MOLYBDOPTERIN BIOSYNTHESIS PROTEIN"/>
    <property type="match status" value="1"/>
</dbReference>
<dbReference type="SUPFAM" id="SSF63882">
    <property type="entry name" value="MoeA N-terminal region -like"/>
    <property type="match status" value="1"/>
</dbReference>
<keyword evidence="6" id="KW-0500">Molybdenum</keyword>
<dbReference type="CDD" id="cd00887">
    <property type="entry name" value="MoeA"/>
    <property type="match status" value="1"/>
</dbReference>
<dbReference type="Pfam" id="PF03453">
    <property type="entry name" value="MoeA_N"/>
    <property type="match status" value="1"/>
</dbReference>
<keyword evidence="6" id="KW-0460">Magnesium</keyword>
<dbReference type="PANTHER" id="PTHR10192:SF5">
    <property type="entry name" value="GEPHYRIN"/>
    <property type="match status" value="1"/>
</dbReference>
<feature type="domain" description="MoaB/Mog" evidence="7">
    <location>
        <begin position="188"/>
        <end position="324"/>
    </location>
</feature>
<dbReference type="SMART" id="SM00852">
    <property type="entry name" value="MoCF_biosynth"/>
    <property type="match status" value="1"/>
</dbReference>
<dbReference type="SUPFAM" id="SSF53218">
    <property type="entry name" value="Molybdenum cofactor biosynthesis proteins"/>
    <property type="match status" value="1"/>
</dbReference>
<evidence type="ECO:0000256" key="6">
    <source>
        <dbReference type="RuleBase" id="RU365090"/>
    </source>
</evidence>
<evidence type="ECO:0000256" key="2">
    <source>
        <dbReference type="ARBA" id="ARBA00005046"/>
    </source>
</evidence>
<evidence type="ECO:0000256" key="4">
    <source>
        <dbReference type="ARBA" id="ARBA00023150"/>
    </source>
</evidence>
<evidence type="ECO:0000313" key="8">
    <source>
        <dbReference type="EMBL" id="MFD2609842.1"/>
    </source>
</evidence>
<name>A0ABW5P3F4_9DEIO</name>
<dbReference type="InterPro" id="IPR036688">
    <property type="entry name" value="MoeA_C_domain_IV_sf"/>
</dbReference>
<dbReference type="EC" id="2.10.1.1" evidence="6"/>
<gene>
    <name evidence="8" type="primary">glp</name>
    <name evidence="8" type="ORF">ACFSR9_10400</name>
</gene>
<evidence type="ECO:0000313" key="9">
    <source>
        <dbReference type="Proteomes" id="UP001597475"/>
    </source>
</evidence>
<dbReference type="InterPro" id="IPR001453">
    <property type="entry name" value="MoaB/Mog_dom"/>
</dbReference>
<dbReference type="Pfam" id="PF03454">
    <property type="entry name" value="MoeA_C"/>
    <property type="match status" value="1"/>
</dbReference>
<evidence type="ECO:0000256" key="3">
    <source>
        <dbReference type="ARBA" id="ARBA00010763"/>
    </source>
</evidence>
<dbReference type="InterPro" id="IPR005110">
    <property type="entry name" value="MoeA_linker/N"/>
</dbReference>
<accession>A0ABW5P3F4</accession>
<dbReference type="InterPro" id="IPR005111">
    <property type="entry name" value="MoeA_C_domain_IV"/>
</dbReference>
<dbReference type="NCBIfam" id="NF045515">
    <property type="entry name" value="Glp_gephyrin"/>
    <property type="match status" value="1"/>
</dbReference>
<protein>
    <recommendedName>
        <fullName evidence="6">Molybdopterin molybdenumtransferase</fullName>
        <ecNumber evidence="6">2.10.1.1</ecNumber>
    </recommendedName>
</protein>
<comment type="similarity">
    <text evidence="3 6">Belongs to the MoeA family.</text>
</comment>
<dbReference type="Pfam" id="PF00994">
    <property type="entry name" value="MoCF_biosynth"/>
    <property type="match status" value="1"/>
</dbReference>
<keyword evidence="6" id="KW-0808">Transferase</keyword>
<keyword evidence="4 6" id="KW-0501">Molybdenum cofactor biosynthesis</keyword>
<dbReference type="RefSeq" id="WP_386845531.1">
    <property type="nucleotide sequence ID" value="NZ_JBHUMK010000046.1"/>
</dbReference>
<organism evidence="8 9">
    <name type="scientific">Deinococcus taklimakanensis</name>
    <dbReference type="NCBI Taxonomy" id="536443"/>
    <lineage>
        <taxon>Bacteria</taxon>
        <taxon>Thermotogati</taxon>
        <taxon>Deinococcota</taxon>
        <taxon>Deinococci</taxon>
        <taxon>Deinococcales</taxon>
        <taxon>Deinococcaceae</taxon>
        <taxon>Deinococcus</taxon>
    </lineage>
</organism>
<evidence type="ECO:0000256" key="1">
    <source>
        <dbReference type="ARBA" id="ARBA00002901"/>
    </source>
</evidence>
<dbReference type="EMBL" id="JBHUMK010000046">
    <property type="protein sequence ID" value="MFD2609842.1"/>
    <property type="molecule type" value="Genomic_DNA"/>
</dbReference>
<comment type="function">
    <text evidence="1 6">Catalyzes the insertion of molybdate into adenylated molybdopterin with the concomitant release of AMP.</text>
</comment>
<dbReference type="NCBIfam" id="TIGR00177">
    <property type="entry name" value="molyb_syn"/>
    <property type="match status" value="1"/>
</dbReference>
<evidence type="ECO:0000259" key="7">
    <source>
        <dbReference type="SMART" id="SM00852"/>
    </source>
</evidence>
<dbReference type="SUPFAM" id="SSF63867">
    <property type="entry name" value="MoeA C-terminal domain-like"/>
    <property type="match status" value="1"/>
</dbReference>
<dbReference type="Gene3D" id="3.90.105.10">
    <property type="entry name" value="Molybdopterin biosynthesis moea protein, domain 2"/>
    <property type="match status" value="1"/>
</dbReference>
<evidence type="ECO:0000256" key="5">
    <source>
        <dbReference type="ARBA" id="ARBA00047317"/>
    </source>
</evidence>
<dbReference type="InterPro" id="IPR038987">
    <property type="entry name" value="MoeA-like"/>
</dbReference>
<proteinExistence type="inferred from homology"/>
<comment type="cofactor">
    <cofactor evidence="6">
        <name>Mg(2+)</name>
        <dbReference type="ChEBI" id="CHEBI:18420"/>
    </cofactor>
</comment>
<comment type="pathway">
    <text evidence="2 6">Cofactor biosynthesis; molybdopterin biosynthesis.</text>
</comment>
<dbReference type="InterPro" id="IPR036135">
    <property type="entry name" value="MoeA_linker/N_sf"/>
</dbReference>
<reference evidence="9" key="1">
    <citation type="journal article" date="2019" name="Int. J. Syst. Evol. Microbiol.">
        <title>The Global Catalogue of Microorganisms (GCM) 10K type strain sequencing project: providing services to taxonomists for standard genome sequencing and annotation.</title>
        <authorList>
            <consortium name="The Broad Institute Genomics Platform"/>
            <consortium name="The Broad Institute Genome Sequencing Center for Infectious Disease"/>
            <person name="Wu L."/>
            <person name="Ma J."/>
        </authorList>
    </citation>
    <scope>NUCLEOTIDE SEQUENCE [LARGE SCALE GENOMIC DNA]</scope>
    <source>
        <strain evidence="9">KCTC 33842</strain>
    </source>
</reference>
<dbReference type="Gene3D" id="3.40.980.10">
    <property type="entry name" value="MoaB/Mog-like domain"/>
    <property type="match status" value="1"/>
</dbReference>
<sequence length="401" mass="41681">MVPPAAFPMFVSVEDARAHLHALLPTRPHETLPLQAALGRTLAESVTARVSHPGADNSALDGIACREADTRAATLETPVRLRVVGESRAGAAHAGTVGPGECVRIYTGATLPAGAEAICPVEQLADDGPHHVLLRRPARKEDVRRAGEDFQLGQTVLMAGARLTPSRLALAAAAGHAELPVWRPWRVGLLSTGDEVVAPGQPLQAGQVYDSNSAGLHALLHQDGCEVLPLGRAPDSPEALAAALEGTGGVDLLVSSGGVSMGRYDFLRDLLIERGQVSFWKIRMRPGGPALLGTWNGLPVLGLPGNPVSSLVVYSVVARPVLTGAPLRTVRLRAGNAFRSLPDRAAYWRGVVGQGAEGGVVRDVGAQGSAMLRALSHADALVAVPEGGSVNAGDEVEVILL</sequence>
<comment type="caution">
    <text evidence="8">The sequence shown here is derived from an EMBL/GenBank/DDBJ whole genome shotgun (WGS) entry which is preliminary data.</text>
</comment>
<dbReference type="Gene3D" id="2.40.340.10">
    <property type="entry name" value="MoeA, C-terminal, domain IV"/>
    <property type="match status" value="1"/>
</dbReference>